<feature type="transmembrane region" description="Helical" evidence="9">
    <location>
        <begin position="218"/>
        <end position="238"/>
    </location>
</feature>
<evidence type="ECO:0000256" key="9">
    <source>
        <dbReference type="SAM" id="Phobius"/>
    </source>
</evidence>
<name>A0ABX5Q5D9_9BACL</name>
<feature type="transmembrane region" description="Helical" evidence="9">
    <location>
        <begin position="136"/>
        <end position="155"/>
    </location>
</feature>
<feature type="transmembrane region" description="Helical" evidence="9">
    <location>
        <begin position="104"/>
        <end position="124"/>
    </location>
</feature>
<sequence>MQIINSIKKIKIPGDTIVIPMFIGCTINSLFPQILHIGGFTTAIIDGTAPLVGVFMFFIGATLSFGKAPKALFRGGVIISVKIAIAVLLGLAVAAFFNNNFLELSSIAIIGAMSVANNALYSGITATYGDEIDRGAVAMTTISVGPTVTMIALNANGQASIPFWAIIGSILPLFIGMLLANSSSFLKKHLTAGVTPIIIILGFMLGANMNFAQLVEGGLSGILLGLIVVFIGGAFGILSDKLTGGSGVAGAAINSTAASAVATPAAMVNVDPGLASVASIATPQIAASVIISAILTPIVTNWVYKRNQAKRNKVENVIVGD</sequence>
<evidence type="ECO:0000313" key="11">
    <source>
        <dbReference type="Proteomes" id="UP000285882"/>
    </source>
</evidence>
<evidence type="ECO:0000256" key="1">
    <source>
        <dbReference type="ARBA" id="ARBA00006430"/>
    </source>
</evidence>
<organism evidence="10 11">
    <name type="scientific">Sporolactobacillus terrae</name>
    <dbReference type="NCBI Taxonomy" id="269673"/>
    <lineage>
        <taxon>Bacteria</taxon>
        <taxon>Bacillati</taxon>
        <taxon>Bacillota</taxon>
        <taxon>Bacilli</taxon>
        <taxon>Bacillales</taxon>
        <taxon>Sporolactobacillaceae</taxon>
        <taxon>Sporolactobacillus</taxon>
    </lineage>
</organism>
<evidence type="ECO:0000256" key="4">
    <source>
        <dbReference type="ARBA" id="ARBA00022597"/>
    </source>
</evidence>
<feature type="transmembrane region" description="Helical" evidence="9">
    <location>
        <begin position="192"/>
        <end position="212"/>
    </location>
</feature>
<feature type="transmembrane region" description="Helical" evidence="9">
    <location>
        <begin position="161"/>
        <end position="180"/>
    </location>
</feature>
<dbReference type="InterPro" id="IPR004684">
    <property type="entry name" value="2keto-3dGluconate_permease"/>
</dbReference>
<evidence type="ECO:0000256" key="3">
    <source>
        <dbReference type="ARBA" id="ARBA00022475"/>
    </source>
</evidence>
<dbReference type="Proteomes" id="UP000285882">
    <property type="component" value="Chromosome"/>
</dbReference>
<feature type="transmembrane region" description="Helical" evidence="9">
    <location>
        <begin position="37"/>
        <end position="59"/>
    </location>
</feature>
<evidence type="ECO:0000256" key="8">
    <source>
        <dbReference type="ARBA" id="ARBA00023136"/>
    </source>
</evidence>
<evidence type="ECO:0000313" key="10">
    <source>
        <dbReference type="EMBL" id="QAA21849.1"/>
    </source>
</evidence>
<dbReference type="EMBL" id="CP025688">
    <property type="protein sequence ID" value="QAA21849.1"/>
    <property type="molecule type" value="Genomic_DNA"/>
</dbReference>
<keyword evidence="7 9" id="KW-1133">Transmembrane helix</keyword>
<keyword evidence="2" id="KW-0813">Transport</keyword>
<keyword evidence="11" id="KW-1185">Reference proteome</keyword>
<gene>
    <name evidence="10" type="ORF">C0674_04025</name>
</gene>
<feature type="transmembrane region" description="Helical" evidence="9">
    <location>
        <begin position="71"/>
        <end position="98"/>
    </location>
</feature>
<evidence type="ECO:0000256" key="2">
    <source>
        <dbReference type="ARBA" id="ARBA00022448"/>
    </source>
</evidence>
<feature type="transmembrane region" description="Helical" evidence="9">
    <location>
        <begin position="12"/>
        <end position="31"/>
    </location>
</feature>
<keyword evidence="3" id="KW-1003">Cell membrane</keyword>
<accession>A0ABX5Q5D9</accession>
<evidence type="ECO:0000256" key="5">
    <source>
        <dbReference type="ARBA" id="ARBA00022692"/>
    </source>
</evidence>
<dbReference type="Pfam" id="PF03812">
    <property type="entry name" value="KdgT"/>
    <property type="match status" value="1"/>
</dbReference>
<reference evidence="10 11" key="1">
    <citation type="submission" date="2018-01" db="EMBL/GenBank/DDBJ databases">
        <title>Complete genome sequencing of Sporolactobacillus terrae DLG3.</title>
        <authorList>
            <person name="Nam Y.-D."/>
            <person name="Kang J."/>
            <person name="Chung W.-H."/>
        </authorList>
    </citation>
    <scope>NUCLEOTIDE SEQUENCE [LARGE SCALE GENOMIC DNA]</scope>
    <source>
        <strain evidence="10 11">DLG3</strain>
    </source>
</reference>
<evidence type="ECO:0000256" key="7">
    <source>
        <dbReference type="ARBA" id="ARBA00022989"/>
    </source>
</evidence>
<protein>
    <submittedName>
        <fullName evidence="10">2-keto-3-deoxygluconate permease</fullName>
    </submittedName>
</protein>
<keyword evidence="4" id="KW-0762">Sugar transport</keyword>
<comment type="similarity">
    <text evidence="1">Belongs to the KdgT transporter family.</text>
</comment>
<feature type="transmembrane region" description="Helical" evidence="9">
    <location>
        <begin position="245"/>
        <end position="265"/>
    </location>
</feature>
<proteinExistence type="inferred from homology"/>
<feature type="transmembrane region" description="Helical" evidence="9">
    <location>
        <begin position="285"/>
        <end position="304"/>
    </location>
</feature>
<dbReference type="RefSeq" id="WP_128166336.1">
    <property type="nucleotide sequence ID" value="NZ_CP025688.1"/>
</dbReference>
<evidence type="ECO:0000256" key="6">
    <source>
        <dbReference type="ARBA" id="ARBA00022847"/>
    </source>
</evidence>
<keyword evidence="6" id="KW-0769">Symport</keyword>
<keyword evidence="8 9" id="KW-0472">Membrane</keyword>
<keyword evidence="5 9" id="KW-0812">Transmembrane</keyword>